<comment type="caution">
    <text evidence="1">The sequence shown here is derived from an EMBL/GenBank/DDBJ whole genome shotgun (WGS) entry which is preliminary data.</text>
</comment>
<accession>A0A5Q4VHL3</accession>
<dbReference type="Proteomes" id="UP000321899">
    <property type="component" value="Unassembled WGS sequence"/>
</dbReference>
<reference evidence="1 2" key="1">
    <citation type="submission" date="2019-06" db="EMBL/GenBank/DDBJ databases">
        <title>Desulfobotulus mexicanus sp. nov., a novel sulfate-reducing bacterium isolated from the sediment of an alkaline crater lake in Mexico.</title>
        <authorList>
            <person name="Hirschler-Rea A."/>
        </authorList>
    </citation>
    <scope>NUCLEOTIDE SEQUENCE [LARGE SCALE GENOMIC DNA]</scope>
    <source>
        <strain evidence="1 2">PAR22N</strain>
    </source>
</reference>
<sequence>MSRAVGSTIQTINRSRNGVTVPSLDLAGKLAEFFCLPPCAFLWPEKMGTWSVIEQNWGTIYPWLMARKSGQDAPVPAVLAGFACPSASIRKKNMQIQSQDERKNSSVFCG</sequence>
<keyword evidence="2" id="KW-1185">Reference proteome</keyword>
<dbReference type="EMBL" id="VDMB01000003">
    <property type="protein sequence ID" value="TYT75670.1"/>
    <property type="molecule type" value="Genomic_DNA"/>
</dbReference>
<gene>
    <name evidence="1" type="ORF">FIM25_04325</name>
</gene>
<evidence type="ECO:0000313" key="1">
    <source>
        <dbReference type="EMBL" id="TYT75670.1"/>
    </source>
</evidence>
<evidence type="ECO:0000313" key="2">
    <source>
        <dbReference type="Proteomes" id="UP000321899"/>
    </source>
</evidence>
<dbReference type="OrthoDB" id="7428772at2"/>
<organism evidence="1 2">
    <name type="scientific">Desulfobotulus mexicanus</name>
    <dbReference type="NCBI Taxonomy" id="2586642"/>
    <lineage>
        <taxon>Bacteria</taxon>
        <taxon>Pseudomonadati</taxon>
        <taxon>Thermodesulfobacteriota</taxon>
        <taxon>Desulfobacteria</taxon>
        <taxon>Desulfobacterales</taxon>
        <taxon>Desulfobacteraceae</taxon>
        <taxon>Desulfobotulus</taxon>
    </lineage>
</organism>
<proteinExistence type="predicted"/>
<protein>
    <submittedName>
        <fullName evidence="1">Uncharacterized protein</fullName>
    </submittedName>
</protein>
<name>A0A5Q4VHL3_9BACT</name>
<dbReference type="AlphaFoldDB" id="A0A5Q4VHL3"/>